<accession>A0ABT9NRE9</accession>
<name>A0ABT9NRE9_9ACTN</name>
<protein>
    <submittedName>
        <fullName evidence="1">Transposase-like protein</fullName>
    </submittedName>
</protein>
<gene>
    <name evidence="1" type="ORF">J2S59_002558</name>
</gene>
<comment type="caution">
    <text evidence="1">The sequence shown here is derived from an EMBL/GenBank/DDBJ whole genome shotgun (WGS) entry which is preliminary data.</text>
</comment>
<evidence type="ECO:0000313" key="1">
    <source>
        <dbReference type="EMBL" id="MDP9822749.1"/>
    </source>
</evidence>
<organism evidence="1 2">
    <name type="scientific">Nocardioides massiliensis</name>
    <dbReference type="NCBI Taxonomy" id="1325935"/>
    <lineage>
        <taxon>Bacteria</taxon>
        <taxon>Bacillati</taxon>
        <taxon>Actinomycetota</taxon>
        <taxon>Actinomycetes</taxon>
        <taxon>Propionibacteriales</taxon>
        <taxon>Nocardioidaceae</taxon>
        <taxon>Nocardioides</taxon>
    </lineage>
</organism>
<evidence type="ECO:0000313" key="2">
    <source>
        <dbReference type="Proteomes" id="UP001240447"/>
    </source>
</evidence>
<proteinExistence type="predicted"/>
<sequence>MSRAAAVFACPYCSDDNLFPHETETPGAKTPGVGAAWECRSCMRAFAVTFLGQLRRSDDATTPAGGEDA</sequence>
<dbReference type="EMBL" id="JAUSQM010000001">
    <property type="protein sequence ID" value="MDP9822749.1"/>
    <property type="molecule type" value="Genomic_DNA"/>
</dbReference>
<dbReference type="RefSeq" id="WP_068118044.1">
    <property type="nucleotide sequence ID" value="NZ_CCXJ01000115.1"/>
</dbReference>
<keyword evidence="2" id="KW-1185">Reference proteome</keyword>
<reference evidence="1 2" key="1">
    <citation type="submission" date="2023-07" db="EMBL/GenBank/DDBJ databases">
        <title>Sequencing the genomes of 1000 actinobacteria strains.</title>
        <authorList>
            <person name="Klenk H.-P."/>
        </authorList>
    </citation>
    <scope>NUCLEOTIDE SEQUENCE [LARGE SCALE GENOMIC DNA]</scope>
    <source>
        <strain evidence="1 2">GD13</strain>
    </source>
</reference>
<dbReference type="Proteomes" id="UP001240447">
    <property type="component" value="Unassembled WGS sequence"/>
</dbReference>